<keyword evidence="7" id="KW-1185">Reference proteome</keyword>
<evidence type="ECO:0000256" key="1">
    <source>
        <dbReference type="ARBA" id="ARBA00022679"/>
    </source>
</evidence>
<feature type="region of interest" description="Disordered" evidence="4">
    <location>
        <begin position="314"/>
        <end position="345"/>
    </location>
</feature>
<sequence length="498" mass="54944">MLGPLYSSFFRCHIVPKFAAKTLKNSRCLLSLGCCVCSDSSAKTDPPSVLSHVADHILEHNARRILVLAGAGISTDSGIPDFRTPGSGLYDNLSQYNLPWPEAVFDLQYFYSDPVPFYSLAKELYPSGRYRPNVAHYFIRLLHEKSRLLRCYTQNIDSLERIAGLPTNKLIEAHGTFLTATCIVCRMKAPSKIVKAAIDRGVVAKCPECHNVIKPDIVFFGENLPDSFWKYKTDVLNTDLVFVMGTSLEVHPFASVAEEVPDFVPRVLFNRDLVGSFRYQKRQQDLVILGPISNSIRRLARLLNWDDELEERMTRCEPNTPSKPKKPTSTSKPCSTVSTSSNSSRSFSTSTIAKMLTPARLTARFRALSVATTASASHAPRCAILTASTAECVPSNTVLKIDGPPIEPVVTNGRSTSVLGLAAGPKNERSAHYKPIPKDAWTVFRQYLFPISGSSDSDLCKSGYSFPNSSPDFGYQSDRDTPTASISSPKVDDEKVLL</sequence>
<feature type="domain" description="Deacetylase sirtuin-type" evidence="5">
    <location>
        <begin position="43"/>
        <end position="306"/>
    </location>
</feature>
<protein>
    <recommendedName>
        <fullName evidence="5">Deacetylase sirtuin-type domain-containing protein</fullName>
    </recommendedName>
</protein>
<feature type="compositionally biased region" description="Low complexity" evidence="4">
    <location>
        <begin position="327"/>
        <end position="345"/>
    </location>
</feature>
<keyword evidence="1" id="KW-0808">Transferase</keyword>
<evidence type="ECO:0000256" key="3">
    <source>
        <dbReference type="PROSITE-ProRule" id="PRU00236"/>
    </source>
</evidence>
<dbReference type="EMBL" id="JTDF01020734">
    <property type="protein sequence ID" value="KAF8562383.1"/>
    <property type="molecule type" value="Genomic_DNA"/>
</dbReference>
<feature type="binding site" evidence="3">
    <location>
        <position position="209"/>
    </location>
    <ligand>
        <name>Zn(2+)</name>
        <dbReference type="ChEBI" id="CHEBI:29105"/>
    </ligand>
</feature>
<dbReference type="InterPro" id="IPR050134">
    <property type="entry name" value="NAD-dep_sirtuin_deacylases"/>
</dbReference>
<comment type="caution">
    <text evidence="6">The sequence shown here is derived from an EMBL/GenBank/DDBJ whole genome shotgun (WGS) entry which is preliminary data.</text>
</comment>
<evidence type="ECO:0000256" key="2">
    <source>
        <dbReference type="ARBA" id="ARBA00023027"/>
    </source>
</evidence>
<organism evidence="6 7">
    <name type="scientific">Paragonimus westermani</name>
    <dbReference type="NCBI Taxonomy" id="34504"/>
    <lineage>
        <taxon>Eukaryota</taxon>
        <taxon>Metazoa</taxon>
        <taxon>Spiralia</taxon>
        <taxon>Lophotrochozoa</taxon>
        <taxon>Platyhelminthes</taxon>
        <taxon>Trematoda</taxon>
        <taxon>Digenea</taxon>
        <taxon>Plagiorchiida</taxon>
        <taxon>Troglotremata</taxon>
        <taxon>Troglotrematidae</taxon>
        <taxon>Paragonimus</taxon>
    </lineage>
</organism>
<keyword evidence="3" id="KW-0862">Zinc</keyword>
<dbReference type="InterPro" id="IPR026591">
    <property type="entry name" value="Sirtuin_cat_small_dom_sf"/>
</dbReference>
<proteinExistence type="predicted"/>
<dbReference type="GO" id="GO:0017136">
    <property type="term" value="F:histone deacetylase activity, NAD-dependent"/>
    <property type="evidence" value="ECO:0007669"/>
    <property type="project" value="TreeGrafter"/>
</dbReference>
<evidence type="ECO:0000313" key="7">
    <source>
        <dbReference type="Proteomes" id="UP000699462"/>
    </source>
</evidence>
<name>A0A8T0D3E7_9TREM</name>
<feature type="binding site" evidence="3">
    <location>
        <position position="206"/>
    </location>
    <ligand>
        <name>Zn(2+)</name>
        <dbReference type="ChEBI" id="CHEBI:29105"/>
    </ligand>
</feature>
<keyword evidence="3" id="KW-0479">Metal-binding</keyword>
<evidence type="ECO:0000313" key="6">
    <source>
        <dbReference type="EMBL" id="KAF8562383.1"/>
    </source>
</evidence>
<dbReference type="GO" id="GO:0005634">
    <property type="term" value="C:nucleus"/>
    <property type="evidence" value="ECO:0007669"/>
    <property type="project" value="TreeGrafter"/>
</dbReference>
<dbReference type="GO" id="GO:0046872">
    <property type="term" value="F:metal ion binding"/>
    <property type="evidence" value="ECO:0007669"/>
    <property type="project" value="UniProtKB-KW"/>
</dbReference>
<dbReference type="PANTHER" id="PTHR11085">
    <property type="entry name" value="NAD-DEPENDENT PROTEIN DEACYLASE SIRTUIN-5, MITOCHONDRIAL-RELATED"/>
    <property type="match status" value="1"/>
</dbReference>
<dbReference type="Gene3D" id="3.40.50.1220">
    <property type="entry name" value="TPP-binding domain"/>
    <property type="match status" value="1"/>
</dbReference>
<dbReference type="SUPFAM" id="SSF52467">
    <property type="entry name" value="DHS-like NAD/FAD-binding domain"/>
    <property type="match status" value="1"/>
</dbReference>
<dbReference type="OrthoDB" id="420264at2759"/>
<gene>
    <name evidence="6" type="ORF">P879_08713</name>
</gene>
<dbReference type="Proteomes" id="UP000699462">
    <property type="component" value="Unassembled WGS sequence"/>
</dbReference>
<dbReference type="AlphaFoldDB" id="A0A8T0D3E7"/>
<dbReference type="GO" id="GO:0070403">
    <property type="term" value="F:NAD+ binding"/>
    <property type="evidence" value="ECO:0007669"/>
    <property type="project" value="InterPro"/>
</dbReference>
<evidence type="ECO:0000259" key="5">
    <source>
        <dbReference type="PROSITE" id="PS50305"/>
    </source>
</evidence>
<dbReference type="Pfam" id="PF02146">
    <property type="entry name" value="SIR2"/>
    <property type="match status" value="1"/>
</dbReference>
<feature type="active site" description="Proton acceptor" evidence="3">
    <location>
        <position position="174"/>
    </location>
</feature>
<dbReference type="PROSITE" id="PS50305">
    <property type="entry name" value="SIRTUIN"/>
    <property type="match status" value="1"/>
</dbReference>
<dbReference type="PANTHER" id="PTHR11085:SF7">
    <property type="entry name" value="NAD-DEPENDENT PROTEIN DEACETYLASE"/>
    <property type="match status" value="1"/>
</dbReference>
<feature type="binding site" evidence="3">
    <location>
        <position position="182"/>
    </location>
    <ligand>
        <name>Zn(2+)</name>
        <dbReference type="ChEBI" id="CHEBI:29105"/>
    </ligand>
</feature>
<reference evidence="6 7" key="1">
    <citation type="submission" date="2019-07" db="EMBL/GenBank/DDBJ databases">
        <title>Annotation for the trematode Paragonimus westermani.</title>
        <authorList>
            <person name="Choi Y.-J."/>
        </authorList>
    </citation>
    <scope>NUCLEOTIDE SEQUENCE [LARGE SCALE GENOMIC DNA]</scope>
    <source>
        <strain evidence="6">180907_Pwestermani</strain>
    </source>
</reference>
<evidence type="ECO:0000256" key="4">
    <source>
        <dbReference type="SAM" id="MobiDB-lite"/>
    </source>
</evidence>
<dbReference type="InterPro" id="IPR029035">
    <property type="entry name" value="DHS-like_NAD/FAD-binding_dom"/>
</dbReference>
<dbReference type="InterPro" id="IPR026590">
    <property type="entry name" value="Ssirtuin_cat_dom"/>
</dbReference>
<feature type="region of interest" description="Disordered" evidence="4">
    <location>
        <begin position="471"/>
        <end position="498"/>
    </location>
</feature>
<dbReference type="Gene3D" id="3.30.1600.10">
    <property type="entry name" value="SIR2/SIRT2 'Small Domain"/>
    <property type="match status" value="1"/>
</dbReference>
<dbReference type="InterPro" id="IPR003000">
    <property type="entry name" value="Sirtuin"/>
</dbReference>
<accession>A0A8T0D3E7</accession>
<feature type="binding site" evidence="3">
    <location>
        <position position="185"/>
    </location>
    <ligand>
        <name>Zn(2+)</name>
        <dbReference type="ChEBI" id="CHEBI:29105"/>
    </ligand>
</feature>
<keyword evidence="2" id="KW-0520">NAD</keyword>